<sequence length="55" mass="5806">MADQLKLYEYEVGGITHTAQLSAEDAERFGAKEVKGAKAPANKSRQTPANKGTGA</sequence>
<dbReference type="EMBL" id="MG198784">
    <property type="protein sequence ID" value="ATW59066.1"/>
    <property type="molecule type" value="Genomic_DNA"/>
</dbReference>
<accession>A0A2H4PA09</accession>
<evidence type="ECO:0000256" key="1">
    <source>
        <dbReference type="SAM" id="MobiDB-lite"/>
    </source>
</evidence>
<dbReference type="Proteomes" id="UP000241392">
    <property type="component" value="Segment"/>
</dbReference>
<protein>
    <submittedName>
        <fullName evidence="2">Uncharacterized protein</fullName>
    </submittedName>
</protein>
<feature type="compositionally biased region" description="Polar residues" evidence="1">
    <location>
        <begin position="43"/>
        <end position="55"/>
    </location>
</feature>
<dbReference type="OrthoDB" id="39763at10239"/>
<name>A0A2H4PA09_9CAUD</name>
<evidence type="ECO:0000313" key="3">
    <source>
        <dbReference type="Proteomes" id="UP000241392"/>
    </source>
</evidence>
<gene>
    <name evidence="2" type="ORF">PHIRE_GUSTAV_6</name>
</gene>
<organism evidence="2 3">
    <name type="scientific">Gordonia phage Gustav</name>
    <dbReference type="NCBI Taxonomy" id="2047872"/>
    <lineage>
        <taxon>Viruses</taxon>
        <taxon>Duplodnaviria</taxon>
        <taxon>Heunggongvirae</taxon>
        <taxon>Uroviricota</taxon>
        <taxon>Caudoviricetes</taxon>
        <taxon>Gustavvirus</taxon>
        <taxon>Gustavvirus gustav</taxon>
    </lineage>
</organism>
<evidence type="ECO:0000313" key="2">
    <source>
        <dbReference type="EMBL" id="ATW59066.1"/>
    </source>
</evidence>
<keyword evidence="3" id="KW-1185">Reference proteome</keyword>
<feature type="region of interest" description="Disordered" evidence="1">
    <location>
        <begin position="32"/>
        <end position="55"/>
    </location>
</feature>
<proteinExistence type="predicted"/>
<reference evidence="3" key="1">
    <citation type="submission" date="2017-10" db="EMBL/GenBank/DDBJ databases">
        <authorList>
            <person name="Banno H."/>
            <person name="Chua N.-H."/>
        </authorList>
    </citation>
    <scope>NUCLEOTIDE SEQUENCE [LARGE SCALE GENOMIC DNA]</scope>
</reference>